<evidence type="ECO:0000313" key="8">
    <source>
        <dbReference type="EMBL" id="HHL43407.1"/>
    </source>
</evidence>
<dbReference type="GO" id="GO:0033585">
    <property type="term" value="P:L-phenylalanine biosynthetic process from chorismate via phenylpyruvate"/>
    <property type="evidence" value="ECO:0007669"/>
    <property type="project" value="TreeGrafter"/>
</dbReference>
<keyword evidence="4 8" id="KW-0032">Aminotransferase</keyword>
<dbReference type="PRINTS" id="PR00799">
    <property type="entry name" value="TRANSAMINASE"/>
</dbReference>
<dbReference type="InterPro" id="IPR015424">
    <property type="entry name" value="PyrdxlP-dep_Trfase"/>
</dbReference>
<dbReference type="PANTHER" id="PTHR11879">
    <property type="entry name" value="ASPARTATE AMINOTRANSFERASE"/>
    <property type="match status" value="1"/>
</dbReference>
<dbReference type="Proteomes" id="UP000885830">
    <property type="component" value="Unassembled WGS sequence"/>
</dbReference>
<comment type="cofactor">
    <cofactor evidence="1">
        <name>pyridoxal 5'-phosphate</name>
        <dbReference type="ChEBI" id="CHEBI:597326"/>
    </cofactor>
</comment>
<keyword evidence="5" id="KW-0808">Transferase</keyword>
<dbReference type="GO" id="GO:0005829">
    <property type="term" value="C:cytosol"/>
    <property type="evidence" value="ECO:0007669"/>
    <property type="project" value="TreeGrafter"/>
</dbReference>
<gene>
    <name evidence="8" type="ORF">ENJ42_07315</name>
</gene>
<comment type="subunit">
    <text evidence="3">Homodimer.</text>
</comment>
<accession>A0A7C5R7Q2</accession>
<dbReference type="InterPro" id="IPR004839">
    <property type="entry name" value="Aminotransferase_I/II_large"/>
</dbReference>
<dbReference type="PANTHER" id="PTHR11879:SF22">
    <property type="entry name" value="ASPARTATE AMINOTRANSFERASE, MITOCHONDRIAL"/>
    <property type="match status" value="1"/>
</dbReference>
<dbReference type="GO" id="GO:0042802">
    <property type="term" value="F:identical protein binding"/>
    <property type="evidence" value="ECO:0007669"/>
    <property type="project" value="TreeGrafter"/>
</dbReference>
<evidence type="ECO:0000256" key="4">
    <source>
        <dbReference type="ARBA" id="ARBA00022576"/>
    </source>
</evidence>
<feature type="non-terminal residue" evidence="8">
    <location>
        <position position="1"/>
    </location>
</feature>
<dbReference type="CDD" id="cd00609">
    <property type="entry name" value="AAT_like"/>
    <property type="match status" value="1"/>
</dbReference>
<dbReference type="InterPro" id="IPR015421">
    <property type="entry name" value="PyrdxlP-dep_Trfase_major"/>
</dbReference>
<dbReference type="Gene3D" id="3.40.640.10">
    <property type="entry name" value="Type I PLP-dependent aspartate aminotransferase-like (Major domain)"/>
    <property type="match status" value="1"/>
</dbReference>
<evidence type="ECO:0000256" key="6">
    <source>
        <dbReference type="ARBA" id="ARBA00022898"/>
    </source>
</evidence>
<dbReference type="Pfam" id="PF00155">
    <property type="entry name" value="Aminotran_1_2"/>
    <property type="match status" value="1"/>
</dbReference>
<proteinExistence type="inferred from homology"/>
<dbReference type="EMBL" id="DRMJ01000380">
    <property type="protein sequence ID" value="HHL43407.1"/>
    <property type="molecule type" value="Genomic_DNA"/>
</dbReference>
<keyword evidence="6" id="KW-0663">Pyridoxal phosphate</keyword>
<dbReference type="GO" id="GO:0004069">
    <property type="term" value="F:L-aspartate:2-oxoglutarate aminotransferase activity"/>
    <property type="evidence" value="ECO:0007669"/>
    <property type="project" value="TreeGrafter"/>
</dbReference>
<name>A0A7C5R7Q2_9PROT</name>
<evidence type="ECO:0000256" key="3">
    <source>
        <dbReference type="ARBA" id="ARBA00011738"/>
    </source>
</evidence>
<comment type="similarity">
    <text evidence="2">Belongs to the class-I pyridoxal-phosphate-dependent aminotransferase family.</text>
</comment>
<dbReference type="InterPro" id="IPR000796">
    <property type="entry name" value="Asp_trans"/>
</dbReference>
<dbReference type="Gene3D" id="3.90.1150.10">
    <property type="entry name" value="Aspartate Aminotransferase, domain 1"/>
    <property type="match status" value="1"/>
</dbReference>
<feature type="domain" description="Aminotransferase class I/classII large" evidence="7">
    <location>
        <begin position="7"/>
        <end position="313"/>
    </location>
</feature>
<organism evidence="8">
    <name type="scientific">Hellea balneolensis</name>
    <dbReference type="NCBI Taxonomy" id="287478"/>
    <lineage>
        <taxon>Bacteria</taxon>
        <taxon>Pseudomonadati</taxon>
        <taxon>Pseudomonadota</taxon>
        <taxon>Alphaproteobacteria</taxon>
        <taxon>Maricaulales</taxon>
        <taxon>Robiginitomaculaceae</taxon>
        <taxon>Hellea</taxon>
    </lineage>
</organism>
<comment type="caution">
    <text evidence="8">The sequence shown here is derived from an EMBL/GenBank/DDBJ whole genome shotgun (WGS) entry which is preliminary data.</text>
</comment>
<protein>
    <submittedName>
        <fullName evidence="8">Aminotransferase class I/II-fold pyridoxal phosphate-dependent enzyme</fullName>
    </submittedName>
</protein>
<dbReference type="InterPro" id="IPR015422">
    <property type="entry name" value="PyrdxlP-dep_Trfase_small"/>
</dbReference>
<dbReference type="GO" id="GO:0004838">
    <property type="term" value="F:L-tyrosine-2-oxoglutarate transaminase activity"/>
    <property type="evidence" value="ECO:0007669"/>
    <property type="project" value="TreeGrafter"/>
</dbReference>
<dbReference type="SUPFAM" id="SSF53383">
    <property type="entry name" value="PLP-dependent transferases"/>
    <property type="match status" value="1"/>
</dbReference>
<evidence type="ECO:0000259" key="7">
    <source>
        <dbReference type="Pfam" id="PF00155"/>
    </source>
</evidence>
<evidence type="ECO:0000256" key="5">
    <source>
        <dbReference type="ARBA" id="ARBA00022679"/>
    </source>
</evidence>
<dbReference type="NCBIfam" id="NF006719">
    <property type="entry name" value="PRK09257.1"/>
    <property type="match status" value="1"/>
</dbReference>
<evidence type="ECO:0000256" key="1">
    <source>
        <dbReference type="ARBA" id="ARBA00001933"/>
    </source>
</evidence>
<sequence length="321" mass="34942">RFSKLIFGENSEAVTSGRLAMAQAAGGSGALRLGAELIKLANPETTVWVSTPTWANHQPLIGSTGLPIKPYPYYNTKTQQIDFEDMCQVLREHAKAGDTVLLHGCCHNPTGADLSHEQWQMIADLMLEKDLLPFVDLAYAGLGDGLDEDSYGLRLLAGKFPELVLAASCSKNFGLYKERVGLVAALAKTPDAAKRAEGQIGLTMRRMISMPPDHGAELVARILSSKELTADWKDELEDMRIRMVGLRQALADALDVQGAENMARAIAAQKGMFSLLPVTPEQAETLRSQHSVYLLNSGRINIAGARLETIERLSNCILDVL</sequence>
<evidence type="ECO:0000256" key="2">
    <source>
        <dbReference type="ARBA" id="ARBA00007441"/>
    </source>
</evidence>
<reference evidence="8" key="1">
    <citation type="journal article" date="2020" name="mSystems">
        <title>Genome- and Community-Level Interaction Insights into Carbon Utilization and Element Cycling Functions of Hydrothermarchaeota in Hydrothermal Sediment.</title>
        <authorList>
            <person name="Zhou Z."/>
            <person name="Liu Y."/>
            <person name="Xu W."/>
            <person name="Pan J."/>
            <person name="Luo Z.H."/>
            <person name="Li M."/>
        </authorList>
    </citation>
    <scope>NUCLEOTIDE SEQUENCE [LARGE SCALE GENOMIC DNA]</scope>
    <source>
        <strain evidence="8">HyVt-485</strain>
    </source>
</reference>
<dbReference type="GO" id="GO:0030170">
    <property type="term" value="F:pyridoxal phosphate binding"/>
    <property type="evidence" value="ECO:0007669"/>
    <property type="project" value="InterPro"/>
</dbReference>
<dbReference type="AlphaFoldDB" id="A0A7C5R7Q2"/>